<dbReference type="AlphaFoldDB" id="A0A0F8A6D4"/>
<evidence type="ECO:0000313" key="1">
    <source>
        <dbReference type="EMBL" id="KJZ76884.1"/>
    </source>
</evidence>
<proteinExistence type="predicted"/>
<reference evidence="1 2" key="1">
    <citation type="journal article" date="2014" name="Genome Biol. Evol.">
        <title>Comparative genomics and transcriptomics analyses reveal divergent lifestyle features of nematode endoparasitic fungus Hirsutella minnesotensis.</title>
        <authorList>
            <person name="Lai Y."/>
            <person name="Liu K."/>
            <person name="Zhang X."/>
            <person name="Zhang X."/>
            <person name="Li K."/>
            <person name="Wang N."/>
            <person name="Shu C."/>
            <person name="Wu Y."/>
            <person name="Wang C."/>
            <person name="Bushley K.E."/>
            <person name="Xiang M."/>
            <person name="Liu X."/>
        </authorList>
    </citation>
    <scope>NUCLEOTIDE SEQUENCE [LARGE SCALE GENOMIC DNA]</scope>
    <source>
        <strain evidence="1 2">3608</strain>
    </source>
</reference>
<keyword evidence="2" id="KW-1185">Reference proteome</keyword>
<gene>
    <name evidence="1" type="ORF">HIM_03761</name>
</gene>
<protein>
    <submittedName>
        <fullName evidence="1">Uncharacterized protein</fullName>
    </submittedName>
</protein>
<evidence type="ECO:0000313" key="2">
    <source>
        <dbReference type="Proteomes" id="UP000054481"/>
    </source>
</evidence>
<sequence length="126" mass="13690">MQTLRSGSPAPYSLTLKSITAAESVTAPSSLYVFNTRHLLLLMPPMALSLLSEPRLEIQTLRRAMIAHNGIITGQQQMIQELGRGDKETGDAVKLLRDELRHIRAHSETLTISSSHASATGSSLPT</sequence>
<organism evidence="1 2">
    <name type="scientific">Hirsutella minnesotensis 3608</name>
    <dbReference type="NCBI Taxonomy" id="1043627"/>
    <lineage>
        <taxon>Eukaryota</taxon>
        <taxon>Fungi</taxon>
        <taxon>Dikarya</taxon>
        <taxon>Ascomycota</taxon>
        <taxon>Pezizomycotina</taxon>
        <taxon>Sordariomycetes</taxon>
        <taxon>Hypocreomycetidae</taxon>
        <taxon>Hypocreales</taxon>
        <taxon>Ophiocordycipitaceae</taxon>
        <taxon>Hirsutella</taxon>
    </lineage>
</organism>
<accession>A0A0F8A6D4</accession>
<dbReference type="Proteomes" id="UP000054481">
    <property type="component" value="Unassembled WGS sequence"/>
</dbReference>
<dbReference type="EMBL" id="KQ030509">
    <property type="protein sequence ID" value="KJZ76884.1"/>
    <property type="molecule type" value="Genomic_DNA"/>
</dbReference>
<name>A0A0F8A6D4_9HYPO</name>